<proteinExistence type="predicted"/>
<feature type="domain" description="Glycosyltransferase 2-like" evidence="1">
    <location>
        <begin position="43"/>
        <end position="191"/>
    </location>
</feature>
<dbReference type="InterPro" id="IPR029044">
    <property type="entry name" value="Nucleotide-diphossugar_trans"/>
</dbReference>
<dbReference type="Proteomes" id="UP001228636">
    <property type="component" value="Unassembled WGS sequence"/>
</dbReference>
<dbReference type="SUPFAM" id="SSF53448">
    <property type="entry name" value="Nucleotide-diphospho-sugar transferases"/>
    <property type="match status" value="1"/>
</dbReference>
<organism evidence="2 3">
    <name type="scientific">Polaribacter sejongensis</name>
    <dbReference type="NCBI Taxonomy" id="985043"/>
    <lineage>
        <taxon>Bacteria</taxon>
        <taxon>Pseudomonadati</taxon>
        <taxon>Bacteroidota</taxon>
        <taxon>Flavobacteriia</taxon>
        <taxon>Flavobacteriales</taxon>
        <taxon>Flavobacteriaceae</taxon>
    </lineage>
</organism>
<dbReference type="InterPro" id="IPR001173">
    <property type="entry name" value="Glyco_trans_2-like"/>
</dbReference>
<accession>A0AAJ1VG74</accession>
<evidence type="ECO:0000313" key="2">
    <source>
        <dbReference type="EMBL" id="MDN3618944.1"/>
    </source>
</evidence>
<evidence type="ECO:0000313" key="3">
    <source>
        <dbReference type="Proteomes" id="UP001228636"/>
    </source>
</evidence>
<dbReference type="EC" id="2.4.-.-" evidence="2"/>
<dbReference type="AlphaFoldDB" id="A0AAJ1VG74"/>
<name>A0AAJ1VG74_9FLAO</name>
<dbReference type="GO" id="GO:0016757">
    <property type="term" value="F:glycosyltransferase activity"/>
    <property type="evidence" value="ECO:0007669"/>
    <property type="project" value="UniProtKB-KW"/>
</dbReference>
<sequence>MKIFFNLLKSFIRKLLFYKIHFFNCFLNKTTSEQLKKPKSIPIIIINYNQLFYLKKLIKFLLKHEYENIIIIDNKSNYKPLLKYYEEIRSKVSIIRMDYNWGHRVFWEVEALNKEYGKGYYVITDADIIPSSECPEDFLKTFLDVLQNDKKLAKVGFSLKIDDLSNENPNKDKVILWESKFWKKQYRNIGFDADIDTTFALYRPFNEFKFRNFYKAVRLDNPYIASHGGWYLDPKNLTEEQTHYMRTANNSSSWKIDELGEINKDIYNR</sequence>
<reference evidence="2 3" key="1">
    <citation type="journal article" date="2014" name="Int. J. Syst. Evol. Microbiol.">
        <title>Complete genome sequence of Corynebacterium casei LMG S-19264T (=DSM 44701T), isolated from a smear-ripened cheese.</title>
        <authorList>
            <consortium name="US DOE Joint Genome Institute (JGI-PGF)"/>
            <person name="Walter F."/>
            <person name="Albersmeier A."/>
            <person name="Kalinowski J."/>
            <person name="Ruckert C."/>
        </authorList>
    </citation>
    <scope>NUCLEOTIDE SEQUENCE [LARGE SCALE GENOMIC DNA]</scope>
    <source>
        <strain evidence="2 3">CECT 8670</strain>
    </source>
</reference>
<dbReference type="Pfam" id="PF00535">
    <property type="entry name" value="Glycos_transf_2"/>
    <property type="match status" value="1"/>
</dbReference>
<keyword evidence="2" id="KW-0808">Transferase</keyword>
<protein>
    <submittedName>
        <fullName evidence="2">Glycosyltransferase</fullName>
        <ecNumber evidence="2">2.4.-.-</ecNumber>
    </submittedName>
</protein>
<gene>
    <name evidence="2" type="ORF">QWY81_05660</name>
</gene>
<dbReference type="EMBL" id="JAUFQH010000004">
    <property type="protein sequence ID" value="MDN3618944.1"/>
    <property type="molecule type" value="Genomic_DNA"/>
</dbReference>
<comment type="caution">
    <text evidence="2">The sequence shown here is derived from an EMBL/GenBank/DDBJ whole genome shotgun (WGS) entry which is preliminary data.</text>
</comment>
<dbReference type="Gene3D" id="3.90.550.10">
    <property type="entry name" value="Spore Coat Polysaccharide Biosynthesis Protein SpsA, Chain A"/>
    <property type="match status" value="1"/>
</dbReference>
<keyword evidence="2" id="KW-0328">Glycosyltransferase</keyword>
<evidence type="ECO:0000259" key="1">
    <source>
        <dbReference type="Pfam" id="PF00535"/>
    </source>
</evidence>